<dbReference type="EMBL" id="PGGH01031569">
    <property type="protein sequence ID" value="NIG58304.1"/>
    <property type="molecule type" value="Genomic_DNA"/>
</dbReference>
<protein>
    <submittedName>
        <fullName evidence="2">Kinesin-like protein KIF17</fullName>
    </submittedName>
</protein>
<evidence type="ECO:0000256" key="1">
    <source>
        <dbReference type="SAM" id="Coils"/>
    </source>
</evidence>
<reference evidence="2" key="1">
    <citation type="submission" date="2018-05" db="EMBL/GenBank/DDBJ databases">
        <authorList>
            <person name="Pedro S.L.S."/>
            <person name="Freitas R.C."/>
            <person name="Barreto A.S."/>
            <person name="Lima A.O.S."/>
        </authorList>
    </citation>
    <scope>NUCLEOTIDE SEQUENCE</scope>
    <source>
        <strain evidence="2">BP203</strain>
        <tissue evidence="2">Muscle</tissue>
    </source>
</reference>
<keyword evidence="3" id="KW-1185">Reference proteome</keyword>
<evidence type="ECO:0000313" key="2">
    <source>
        <dbReference type="EMBL" id="NIG58304.1"/>
    </source>
</evidence>
<gene>
    <name evidence="2" type="ORF">BU61_5542</name>
</gene>
<accession>A0ABX0S0V6</accession>
<dbReference type="Proteomes" id="UP001165941">
    <property type="component" value="Unassembled WGS sequence"/>
</dbReference>
<keyword evidence="1" id="KW-0175">Coiled coil</keyword>
<feature type="coiled-coil region" evidence="1">
    <location>
        <begin position="11"/>
        <end position="45"/>
    </location>
</feature>
<name>A0ABX0S0V6_PONBL</name>
<proteinExistence type="predicted"/>
<evidence type="ECO:0000313" key="3">
    <source>
        <dbReference type="Proteomes" id="UP001165941"/>
    </source>
</evidence>
<comment type="caution">
    <text evidence="2">The sequence shown here is derived from an EMBL/GenBank/DDBJ whole genome shotgun (WGS) entry which is preliminary data.</text>
</comment>
<sequence>MLPLLLFPHLCQEYEERLARLRADYEAEQESRARLEEDITAMRNSYDVKLSTLEENLLKETEAVLKAEVLYKAKVMSRAEFASSSEYSPTFQYKMAVKPEIYSMPDTLPSEGVFKTEVSSRFEELPTVEACKSEASLGSDESSTLEESFISTAFPGLREPSSLEVPVPEVVAPSGHFLDEDVGREATEPLWEEEPFLRGEEPHLRALELPGLHNPLAVEAKLARLSSTGARLDVPQADVPKVTTQVADVMQDAMGAELSWGTEVMGHVQTSNLCCSGTAGTTSAVSLAWRQLSCSGVWEREALSNAL</sequence>
<organism evidence="2 3">
    <name type="scientific">Pontoporia blainvillei</name>
    <name type="common">Franciscana</name>
    <name type="synonym">Delphinus blainvillei</name>
    <dbReference type="NCBI Taxonomy" id="48723"/>
    <lineage>
        <taxon>Eukaryota</taxon>
        <taxon>Metazoa</taxon>
        <taxon>Chordata</taxon>
        <taxon>Craniata</taxon>
        <taxon>Vertebrata</taxon>
        <taxon>Euteleostomi</taxon>
        <taxon>Mammalia</taxon>
        <taxon>Eutheria</taxon>
        <taxon>Laurasiatheria</taxon>
        <taxon>Artiodactyla</taxon>
        <taxon>Whippomorpha</taxon>
        <taxon>Cetacea</taxon>
        <taxon>Odontoceti</taxon>
        <taxon>Pontoporiidae</taxon>
        <taxon>Pontoporia</taxon>
    </lineage>
</organism>